<evidence type="ECO:0000313" key="1">
    <source>
        <dbReference type="EMBL" id="POS01959.1"/>
    </source>
</evidence>
<dbReference type="OrthoDB" id="745987at2"/>
<accession>A0A2S4N8E6</accession>
<protein>
    <recommendedName>
        <fullName evidence="3">Glycosyl transferase family 2</fullName>
    </recommendedName>
</protein>
<dbReference type="EMBL" id="PQNY01000006">
    <property type="protein sequence ID" value="POS01959.1"/>
    <property type="molecule type" value="Genomic_DNA"/>
</dbReference>
<dbReference type="Proteomes" id="UP000237056">
    <property type="component" value="Unassembled WGS sequence"/>
</dbReference>
<dbReference type="RefSeq" id="WP_103725735.1">
    <property type="nucleotide sequence ID" value="NZ_PQNY01000006.1"/>
</dbReference>
<dbReference type="AlphaFoldDB" id="A0A2S4N8E6"/>
<evidence type="ECO:0000313" key="2">
    <source>
        <dbReference type="Proteomes" id="UP000237056"/>
    </source>
</evidence>
<proteinExistence type="predicted"/>
<reference evidence="1 2" key="1">
    <citation type="submission" date="2018-01" db="EMBL/GenBank/DDBJ databases">
        <title>Genomic Encyclopedia of Type Strains, Phase I: the one thousand microbial genomes (KMG-I) project.</title>
        <authorList>
            <person name="Goeker M."/>
        </authorList>
    </citation>
    <scope>NUCLEOTIDE SEQUENCE [LARGE SCALE GENOMIC DNA]</scope>
    <source>
        <strain evidence="1 2">DSM 17960</strain>
    </source>
</reference>
<name>A0A2S4N8E6_9FLAO</name>
<gene>
    <name evidence="1" type="ORF">Q361_10621</name>
</gene>
<comment type="caution">
    <text evidence="1">The sequence shown here is derived from an EMBL/GenBank/DDBJ whole genome shotgun (WGS) entry which is preliminary data.</text>
</comment>
<organism evidence="1 2">
    <name type="scientific">Flavobacterium croceum DSM 17960</name>
    <dbReference type="NCBI Taxonomy" id="1121886"/>
    <lineage>
        <taxon>Bacteria</taxon>
        <taxon>Pseudomonadati</taxon>
        <taxon>Bacteroidota</taxon>
        <taxon>Flavobacteriia</taxon>
        <taxon>Flavobacteriales</taxon>
        <taxon>Flavobacteriaceae</taxon>
        <taxon>Flavobacterium</taxon>
    </lineage>
</organism>
<sequence length="292" mass="35600">MIPKIKVGLLISYDFNLIFNALPRIYDYVDEIYLSYDKNFLTWSGKKISIPEDFFGKIKEYDRLKKIKYHIDNFYIDVENPIINDTIQRNLLKKEMGYTDWCIQIDVDEYFINFSLVRDFLLKNSFLIKYTDKKINIRGKWVTLFKKLENGYLFIDNDESFSFVNNAREYNYARNIDGKQFQTNFYAIHQSWAREESEVALKISNWGHKNDFDTESFFNFWKNVNSSNYMNFKNFHPVYPQEWEKLEFIECNSIDEFEVKYKKKYSEKLLNQTKLPSKYYFKYLLCLLKFWK</sequence>
<keyword evidence="2" id="KW-1185">Reference proteome</keyword>
<evidence type="ECO:0008006" key="3">
    <source>
        <dbReference type="Google" id="ProtNLM"/>
    </source>
</evidence>